<evidence type="ECO:0000313" key="2">
    <source>
        <dbReference type="Proteomes" id="UP000837857"/>
    </source>
</evidence>
<gene>
    <name evidence="1" type="ORF">IPOD504_LOCUS3077</name>
</gene>
<reference evidence="1" key="1">
    <citation type="submission" date="2022-03" db="EMBL/GenBank/DDBJ databases">
        <authorList>
            <person name="Martin H S."/>
        </authorList>
    </citation>
    <scope>NUCLEOTIDE SEQUENCE</scope>
</reference>
<feature type="non-terminal residue" evidence="1">
    <location>
        <position position="84"/>
    </location>
</feature>
<organism evidence="1 2">
    <name type="scientific">Iphiclides podalirius</name>
    <name type="common">scarce swallowtail</name>
    <dbReference type="NCBI Taxonomy" id="110791"/>
    <lineage>
        <taxon>Eukaryota</taxon>
        <taxon>Metazoa</taxon>
        <taxon>Ecdysozoa</taxon>
        <taxon>Arthropoda</taxon>
        <taxon>Hexapoda</taxon>
        <taxon>Insecta</taxon>
        <taxon>Pterygota</taxon>
        <taxon>Neoptera</taxon>
        <taxon>Endopterygota</taxon>
        <taxon>Lepidoptera</taxon>
        <taxon>Glossata</taxon>
        <taxon>Ditrysia</taxon>
        <taxon>Papilionoidea</taxon>
        <taxon>Papilionidae</taxon>
        <taxon>Papilioninae</taxon>
        <taxon>Iphiclides</taxon>
    </lineage>
</organism>
<accession>A0ABN8HVK3</accession>
<name>A0ABN8HVK3_9NEOP</name>
<dbReference type="EMBL" id="OW152825">
    <property type="protein sequence ID" value="CAH2041312.1"/>
    <property type="molecule type" value="Genomic_DNA"/>
</dbReference>
<dbReference type="Proteomes" id="UP000837857">
    <property type="component" value="Chromosome 13"/>
</dbReference>
<evidence type="ECO:0000313" key="1">
    <source>
        <dbReference type="EMBL" id="CAH2041312.1"/>
    </source>
</evidence>
<proteinExistence type="predicted"/>
<sequence length="84" mass="9084">MGVLRASPQSHMTCEAPFLVGKSIIVRKAVTRRMDASVAPSPSGVVLLSIPLSSLFLNHQSLYCMLLRSTPFLLTSSPTRLLAD</sequence>
<protein>
    <submittedName>
        <fullName evidence="1">Uncharacterized protein</fullName>
    </submittedName>
</protein>
<keyword evidence="2" id="KW-1185">Reference proteome</keyword>